<dbReference type="PANTHER" id="PTHR11329">
    <property type="entry name" value="LEUKOCYTE CELL-DERIVED CHEMOTAXIN 2"/>
    <property type="match status" value="1"/>
</dbReference>
<evidence type="ECO:0000256" key="2">
    <source>
        <dbReference type="ARBA" id="ARBA00022729"/>
    </source>
</evidence>
<protein>
    <submittedName>
        <fullName evidence="7">Protein CBG02500</fullName>
    </submittedName>
</protein>
<dbReference type="Proteomes" id="UP000008549">
    <property type="component" value="Unassembled WGS sequence"/>
</dbReference>
<evidence type="ECO:0000313" key="8">
    <source>
        <dbReference type="Proteomes" id="UP000008549"/>
    </source>
</evidence>
<dbReference type="PANTHER" id="PTHR11329:SF0">
    <property type="entry name" value="LEUKOCYTE CELL-DERIVED CHEMOTAXIN-2"/>
    <property type="match status" value="1"/>
</dbReference>
<evidence type="ECO:0000313" key="9">
    <source>
        <dbReference type="WormBase" id="CBG02500"/>
    </source>
</evidence>
<dbReference type="Gene3D" id="2.70.70.10">
    <property type="entry name" value="Glucose Permease (Domain IIA)"/>
    <property type="match status" value="1"/>
</dbReference>
<dbReference type="STRING" id="6238.A8WU64"/>
<reference evidence="7 8" key="2">
    <citation type="journal article" date="2011" name="PLoS Genet.">
        <title>Caenorhabditis briggsae recombinant inbred line genotypes reveal inter-strain incompatibility and the evolution of recombination.</title>
        <authorList>
            <person name="Ross J.A."/>
            <person name="Koboldt D.C."/>
            <person name="Staisch J.E."/>
            <person name="Chamberlin H.M."/>
            <person name="Gupta B.P."/>
            <person name="Miller R.D."/>
            <person name="Baird S.E."/>
            <person name="Haag E.S."/>
        </authorList>
    </citation>
    <scope>NUCLEOTIDE SEQUENCE [LARGE SCALE GENOMIC DNA]</scope>
    <source>
        <strain evidence="7 8">AF16</strain>
    </source>
</reference>
<gene>
    <name evidence="9" type="primary">lect-2</name>
    <name evidence="7 9" type="ORF">CBG02500</name>
    <name evidence="7" type="ORF">CBG_02500</name>
</gene>
<proteinExistence type="inferred from homology"/>
<keyword evidence="2" id="KW-0732">Signal</keyword>
<dbReference type="WormBase" id="CBG02500">
    <property type="protein sequence ID" value="CBP44917"/>
    <property type="gene ID" value="WBGene00025543"/>
    <property type="gene designation" value="Cbr-lect-2"/>
</dbReference>
<dbReference type="GO" id="GO:0046872">
    <property type="term" value="F:metal ion binding"/>
    <property type="evidence" value="ECO:0007669"/>
    <property type="project" value="UniProtKB-KW"/>
</dbReference>
<keyword evidence="4" id="KW-1015">Disulfide bond</keyword>
<reference evidence="7 8" key="1">
    <citation type="journal article" date="2003" name="PLoS Biol.">
        <title>The genome sequence of Caenorhabditis briggsae: a platform for comparative genomics.</title>
        <authorList>
            <person name="Stein L.D."/>
            <person name="Bao Z."/>
            <person name="Blasiar D."/>
            <person name="Blumenthal T."/>
            <person name="Brent M.R."/>
            <person name="Chen N."/>
            <person name="Chinwalla A."/>
            <person name="Clarke L."/>
            <person name="Clee C."/>
            <person name="Coghlan A."/>
            <person name="Coulson A."/>
            <person name="D'Eustachio P."/>
            <person name="Fitch D.H."/>
            <person name="Fulton L.A."/>
            <person name="Fulton R.E."/>
            <person name="Griffiths-Jones S."/>
            <person name="Harris T.W."/>
            <person name="Hillier L.W."/>
            <person name="Kamath R."/>
            <person name="Kuwabara P.E."/>
            <person name="Mardis E.R."/>
            <person name="Marra M.A."/>
            <person name="Miner T.L."/>
            <person name="Minx P."/>
            <person name="Mullikin J.C."/>
            <person name="Plumb R.W."/>
            <person name="Rogers J."/>
            <person name="Schein J.E."/>
            <person name="Sohrmann M."/>
            <person name="Spieth J."/>
            <person name="Stajich J.E."/>
            <person name="Wei C."/>
            <person name="Willey D."/>
            <person name="Wilson R.K."/>
            <person name="Durbin R."/>
            <person name="Waterston R.H."/>
        </authorList>
    </citation>
    <scope>NUCLEOTIDE SEQUENCE [LARGE SCALE GENOMIC DNA]</scope>
    <source>
        <strain evidence="7 8">AF16</strain>
    </source>
</reference>
<keyword evidence="3" id="KW-0862">Zinc</keyword>
<dbReference type="eggNOG" id="KOG4377">
    <property type="taxonomic scope" value="Eukaryota"/>
</dbReference>
<evidence type="ECO:0000256" key="5">
    <source>
        <dbReference type="ARBA" id="ARBA00024361"/>
    </source>
</evidence>
<evidence type="ECO:0000256" key="3">
    <source>
        <dbReference type="ARBA" id="ARBA00022833"/>
    </source>
</evidence>
<dbReference type="InterPro" id="IPR016047">
    <property type="entry name" value="M23ase_b-sheet_dom"/>
</dbReference>
<dbReference type="InParanoid" id="A8WU64"/>
<evidence type="ECO:0000259" key="6">
    <source>
        <dbReference type="Pfam" id="PF01551"/>
    </source>
</evidence>
<dbReference type="InterPro" id="IPR008663">
    <property type="entry name" value="LECT2"/>
</dbReference>
<feature type="domain" description="M23ase beta-sheet core" evidence="6">
    <location>
        <begin position="196"/>
        <end position="302"/>
    </location>
</feature>
<dbReference type="InterPro" id="IPR011055">
    <property type="entry name" value="Dup_hybrid_motif"/>
</dbReference>
<dbReference type="EMBL" id="HE601438">
    <property type="protein sequence ID" value="CAP24026.1"/>
    <property type="molecule type" value="Genomic_DNA"/>
</dbReference>
<dbReference type="GeneID" id="8572316"/>
<comment type="similarity">
    <text evidence="5">Belongs to the LECT2/MIM-1 family.</text>
</comment>
<dbReference type="Pfam" id="PF01551">
    <property type="entry name" value="Peptidase_M23"/>
    <property type="match status" value="1"/>
</dbReference>
<evidence type="ECO:0000256" key="4">
    <source>
        <dbReference type="ARBA" id="ARBA00023157"/>
    </source>
</evidence>
<keyword evidence="8" id="KW-1185">Reference proteome</keyword>
<dbReference type="AlphaFoldDB" id="A8WU64"/>
<sequence length="471" mass="53234">MSLNFFKFNCVEPKCKFHDKLHLHCGQIRCHFASNDPLIISNHISVFHPENADIPEDRELYHIDVSCASDMCQFNTSSTHWHCIRCQAGFEIVGLHCCPVPTSPPKLDCCARPFCKLKKKAHFHCKTCDQVITFFEYRKTCIEGPSEKGWEKLTNTLGCMKKVCGNNAQNEFRRCPDTDGSCGNYHTERSSGEIIDGVDVRCHVGEPIYAPIEGEMYFWRPFGGKREKSCADHGVRIEGTGQWQGYAVHISSVKLSFYGGHVEVGDEIGEALNRYCFNDRGQHDVEPHVEIKLYKEGKLIDPTHHLQNCMCTGQICESNSRNTLLGDPFKTDKRFNGVRGWDIECQMINDDNEDSPRVPMIYSPIAGETVGRIRLFTDGNGAYTGCDNDGIFIVGIDDWLGFEVRLYNVKARSDIGFGRKRIVQGEPIATRLGCDNSPDSVFLEVRFEGRVVNITDIITADNCKMPNFPVF</sequence>
<dbReference type="CTD" id="8572316"/>
<dbReference type="OMA" id="LQNCMCT"/>
<accession>A8WU64</accession>
<dbReference type="RefSeq" id="XP_002630800.1">
    <property type="nucleotide sequence ID" value="XM_002630754.1"/>
</dbReference>
<dbReference type="FunCoup" id="A8WU64">
    <property type="interactions" value="2"/>
</dbReference>
<name>A8WU64_CAEBR</name>
<dbReference type="HOGENOM" id="CLU_046042_0_0_1"/>
<organism evidence="7 8">
    <name type="scientific">Caenorhabditis briggsae</name>
    <dbReference type="NCBI Taxonomy" id="6238"/>
    <lineage>
        <taxon>Eukaryota</taxon>
        <taxon>Metazoa</taxon>
        <taxon>Ecdysozoa</taxon>
        <taxon>Nematoda</taxon>
        <taxon>Chromadorea</taxon>
        <taxon>Rhabditida</taxon>
        <taxon>Rhabditina</taxon>
        <taxon>Rhabditomorpha</taxon>
        <taxon>Rhabditoidea</taxon>
        <taxon>Rhabditidae</taxon>
        <taxon>Peloderinae</taxon>
        <taxon>Caenorhabditis</taxon>
    </lineage>
</organism>
<evidence type="ECO:0000313" key="7">
    <source>
        <dbReference type="EMBL" id="CAP24026.1"/>
    </source>
</evidence>
<evidence type="ECO:0000256" key="1">
    <source>
        <dbReference type="ARBA" id="ARBA00022723"/>
    </source>
</evidence>
<keyword evidence="1" id="KW-0479">Metal-binding</keyword>
<dbReference type="KEGG" id="cbr:CBG_02500"/>